<protein>
    <recommendedName>
        <fullName evidence="9">AraC family transcriptional regulator</fullName>
    </recommendedName>
</protein>
<name>A0A089NB70_9BACL</name>
<feature type="domain" description="Response regulatory" evidence="6">
    <location>
        <begin position="3"/>
        <end position="120"/>
    </location>
</feature>
<sequence length="536" mass="60804">MYNMLVVDDEIYALKGITQGIDWSDQPLSAILEAGSVKSAMEIMERQPVDLVISDIEMQETNGLQLLRWIHERFPHTLVVFLTGHARFEYAREALQLGCFDYALKPIDHDLLKEIVARALKEIQEQKKRENVEALIEQHLLQWKNRLPVLVERFWQDLIAGRISLQPERLNRQFELYDIPLKAGGRVLPLLLSIEHWSVDMSARDETIMEYAIRKAAADILFGELPGVVLQDSGGLNLILLYCPEDLALDRAELLKRCRQFMTASEGSFHCQISCYVGSPAPAEELSGAIDRLLQTERTNVSSPQSVIDAALASDAAATGGAGAMPNLAEWGELLDQGLQDEVIRQLEQTTRRLQDEMTSRETLEQLYYGLLHLFYQTAHRKGVSVYEVLTVQELNDPQASRSPQHLLAWAARLASKIAEESEGRQRDSSPIIAKAYAYIQDNLQRDLTRDDIAAVVSRNPAYLSRLFRKETGLSLSEYITQQRIEQAKKLLAETDDKISSIAEGLGYLHFSYFAKLFRKLTGLTPQDYRKKYRAP</sequence>
<evidence type="ECO:0000256" key="3">
    <source>
        <dbReference type="ARBA" id="ARBA00023163"/>
    </source>
</evidence>
<dbReference type="Pfam" id="PF00072">
    <property type="entry name" value="Response_reg"/>
    <property type="match status" value="1"/>
</dbReference>
<feature type="modified residue" description="4-aspartylphosphate" evidence="4">
    <location>
        <position position="55"/>
    </location>
</feature>
<organism evidence="7 8">
    <name type="scientific">Paenibacillus stellifer</name>
    <dbReference type="NCBI Taxonomy" id="169760"/>
    <lineage>
        <taxon>Bacteria</taxon>
        <taxon>Bacillati</taxon>
        <taxon>Bacillota</taxon>
        <taxon>Bacilli</taxon>
        <taxon>Bacillales</taxon>
        <taxon>Paenibacillaceae</taxon>
        <taxon>Paenibacillus</taxon>
    </lineage>
</organism>
<dbReference type="PANTHER" id="PTHR43280">
    <property type="entry name" value="ARAC-FAMILY TRANSCRIPTIONAL REGULATOR"/>
    <property type="match status" value="1"/>
</dbReference>
<dbReference type="CDD" id="cd17536">
    <property type="entry name" value="REC_YesN-like"/>
    <property type="match status" value="1"/>
</dbReference>
<dbReference type="AlphaFoldDB" id="A0A089NB70"/>
<dbReference type="GO" id="GO:0003700">
    <property type="term" value="F:DNA-binding transcription factor activity"/>
    <property type="evidence" value="ECO:0007669"/>
    <property type="project" value="InterPro"/>
</dbReference>
<keyword evidence="3" id="KW-0804">Transcription</keyword>
<dbReference type="Proteomes" id="UP000029507">
    <property type="component" value="Chromosome"/>
</dbReference>
<keyword evidence="1" id="KW-0805">Transcription regulation</keyword>
<dbReference type="PROSITE" id="PS50110">
    <property type="entry name" value="RESPONSE_REGULATORY"/>
    <property type="match status" value="1"/>
</dbReference>
<evidence type="ECO:0008006" key="9">
    <source>
        <dbReference type="Google" id="ProtNLM"/>
    </source>
</evidence>
<dbReference type="InterPro" id="IPR018060">
    <property type="entry name" value="HTH_AraC"/>
</dbReference>
<dbReference type="InterPro" id="IPR020449">
    <property type="entry name" value="Tscrpt_reg_AraC-type_HTH"/>
</dbReference>
<dbReference type="SMART" id="SM00342">
    <property type="entry name" value="HTH_ARAC"/>
    <property type="match status" value="1"/>
</dbReference>
<evidence type="ECO:0000256" key="4">
    <source>
        <dbReference type="PROSITE-ProRule" id="PRU00169"/>
    </source>
</evidence>
<evidence type="ECO:0000259" key="6">
    <source>
        <dbReference type="PROSITE" id="PS50110"/>
    </source>
</evidence>
<dbReference type="KEGG" id="pste:PSTEL_26375"/>
<reference evidence="7 8" key="1">
    <citation type="submission" date="2014-08" db="EMBL/GenBank/DDBJ databases">
        <title>Comparative genomics of the Paenibacillus odorifer group.</title>
        <authorList>
            <person name="den Bakker H.C."/>
            <person name="Tsai Y.-C."/>
            <person name="Martin N."/>
            <person name="Korlach J."/>
            <person name="Wiedmann M."/>
        </authorList>
    </citation>
    <scope>NUCLEOTIDE SEQUENCE [LARGE SCALE GENOMIC DNA]</scope>
    <source>
        <strain evidence="7 8">DSM 14472</strain>
    </source>
</reference>
<dbReference type="GO" id="GO:0000160">
    <property type="term" value="P:phosphorelay signal transduction system"/>
    <property type="evidence" value="ECO:0007669"/>
    <property type="project" value="InterPro"/>
</dbReference>
<evidence type="ECO:0000259" key="5">
    <source>
        <dbReference type="PROSITE" id="PS01124"/>
    </source>
</evidence>
<evidence type="ECO:0000313" key="7">
    <source>
        <dbReference type="EMBL" id="AIQ66114.1"/>
    </source>
</evidence>
<evidence type="ECO:0000256" key="2">
    <source>
        <dbReference type="ARBA" id="ARBA00023125"/>
    </source>
</evidence>
<keyword evidence="8" id="KW-1185">Reference proteome</keyword>
<dbReference type="InterPro" id="IPR011006">
    <property type="entry name" value="CheY-like_superfamily"/>
</dbReference>
<dbReference type="PANTHER" id="PTHR43280:SF10">
    <property type="entry name" value="REGULATORY PROTEIN POCR"/>
    <property type="match status" value="1"/>
</dbReference>
<dbReference type="SMART" id="SM00448">
    <property type="entry name" value="REC"/>
    <property type="match status" value="1"/>
</dbReference>
<keyword evidence="4" id="KW-0597">Phosphoprotein</keyword>
<dbReference type="PRINTS" id="PR00032">
    <property type="entry name" value="HTHARAC"/>
</dbReference>
<dbReference type="HOGENOM" id="CLU_000445_5_0_9"/>
<dbReference type="Pfam" id="PF12833">
    <property type="entry name" value="HTH_18"/>
    <property type="match status" value="1"/>
</dbReference>
<dbReference type="InterPro" id="IPR001789">
    <property type="entry name" value="Sig_transdc_resp-reg_receiver"/>
</dbReference>
<dbReference type="PROSITE" id="PS01124">
    <property type="entry name" value="HTH_ARAC_FAMILY_2"/>
    <property type="match status" value="1"/>
</dbReference>
<feature type="domain" description="HTH araC/xylS-type" evidence="5">
    <location>
        <begin position="434"/>
        <end position="532"/>
    </location>
</feature>
<keyword evidence="2" id="KW-0238">DNA-binding</keyword>
<dbReference type="EMBL" id="CP009286">
    <property type="protein sequence ID" value="AIQ66114.1"/>
    <property type="molecule type" value="Genomic_DNA"/>
</dbReference>
<dbReference type="SUPFAM" id="SSF52172">
    <property type="entry name" value="CheY-like"/>
    <property type="match status" value="1"/>
</dbReference>
<dbReference type="STRING" id="169760.PSTEL_26375"/>
<evidence type="ECO:0000313" key="8">
    <source>
        <dbReference type="Proteomes" id="UP000029507"/>
    </source>
</evidence>
<dbReference type="Gene3D" id="3.40.50.2300">
    <property type="match status" value="1"/>
</dbReference>
<accession>A0A089NB70</accession>
<dbReference type="InterPro" id="IPR018062">
    <property type="entry name" value="HTH_AraC-typ_CS"/>
</dbReference>
<proteinExistence type="predicted"/>
<gene>
    <name evidence="7" type="ORF">PSTEL_26375</name>
</gene>
<dbReference type="GO" id="GO:0043565">
    <property type="term" value="F:sequence-specific DNA binding"/>
    <property type="evidence" value="ECO:0007669"/>
    <property type="project" value="InterPro"/>
</dbReference>
<dbReference type="PROSITE" id="PS00041">
    <property type="entry name" value="HTH_ARAC_FAMILY_1"/>
    <property type="match status" value="1"/>
</dbReference>
<dbReference type="InterPro" id="IPR009057">
    <property type="entry name" value="Homeodomain-like_sf"/>
</dbReference>
<dbReference type="SUPFAM" id="SSF46689">
    <property type="entry name" value="Homeodomain-like"/>
    <property type="match status" value="2"/>
</dbReference>
<dbReference type="Gene3D" id="1.10.10.60">
    <property type="entry name" value="Homeodomain-like"/>
    <property type="match status" value="2"/>
</dbReference>
<evidence type="ECO:0000256" key="1">
    <source>
        <dbReference type="ARBA" id="ARBA00023015"/>
    </source>
</evidence>